<dbReference type="EMBL" id="CADCXV010000158">
    <property type="protein sequence ID" value="CAB0028597.1"/>
    <property type="molecule type" value="Genomic_DNA"/>
</dbReference>
<name>A0A6H5HVR7_9HYME</name>
<keyword evidence="5 10" id="KW-0276">Fatty acid metabolism</keyword>
<dbReference type="InterPro" id="IPR002076">
    <property type="entry name" value="ELO_fam"/>
</dbReference>
<dbReference type="GO" id="GO:0009922">
    <property type="term" value="F:fatty acid elongase activity"/>
    <property type="evidence" value="ECO:0007669"/>
    <property type="project" value="UniProtKB-EC"/>
</dbReference>
<feature type="transmembrane region" description="Helical" evidence="10">
    <location>
        <begin position="235"/>
        <end position="255"/>
    </location>
</feature>
<gene>
    <name evidence="11" type="ORF">TBRA_LOCUS753</name>
</gene>
<evidence type="ECO:0000256" key="3">
    <source>
        <dbReference type="ARBA" id="ARBA00022679"/>
    </source>
</evidence>
<keyword evidence="6 10" id="KW-1133">Transmembrane helix</keyword>
<evidence type="ECO:0000256" key="4">
    <source>
        <dbReference type="ARBA" id="ARBA00022692"/>
    </source>
</evidence>
<dbReference type="PANTHER" id="PTHR11157">
    <property type="entry name" value="FATTY ACID ACYL TRANSFERASE-RELATED"/>
    <property type="match status" value="1"/>
</dbReference>
<reference evidence="11 12" key="1">
    <citation type="submission" date="2020-02" db="EMBL/GenBank/DDBJ databases">
        <authorList>
            <person name="Ferguson B K."/>
        </authorList>
    </citation>
    <scope>NUCLEOTIDE SEQUENCE [LARGE SCALE GENOMIC DNA]</scope>
</reference>
<keyword evidence="2 10" id="KW-0444">Lipid biosynthesis</keyword>
<dbReference type="GO" id="GO:0030148">
    <property type="term" value="P:sphingolipid biosynthetic process"/>
    <property type="evidence" value="ECO:0007669"/>
    <property type="project" value="TreeGrafter"/>
</dbReference>
<evidence type="ECO:0000256" key="6">
    <source>
        <dbReference type="ARBA" id="ARBA00022989"/>
    </source>
</evidence>
<dbReference type="OrthoDB" id="434092at2759"/>
<keyword evidence="4 10" id="KW-0812">Transmembrane</keyword>
<comment type="subcellular location">
    <subcellularLocation>
        <location evidence="1">Membrane</location>
        <topology evidence="1">Multi-pass membrane protein</topology>
    </subcellularLocation>
</comment>
<dbReference type="EC" id="2.3.1.199" evidence="10"/>
<dbReference type="GO" id="GO:0019367">
    <property type="term" value="P:fatty acid elongation, saturated fatty acid"/>
    <property type="evidence" value="ECO:0007669"/>
    <property type="project" value="TreeGrafter"/>
</dbReference>
<evidence type="ECO:0000256" key="8">
    <source>
        <dbReference type="ARBA" id="ARBA00023136"/>
    </source>
</evidence>
<proteinExistence type="inferred from homology"/>
<dbReference type="InterPro" id="IPR030457">
    <property type="entry name" value="ELO_CS"/>
</dbReference>
<dbReference type="AlphaFoldDB" id="A0A6H5HVR7"/>
<dbReference type="GO" id="GO:0034626">
    <property type="term" value="P:fatty acid elongation, polyunsaturated fatty acid"/>
    <property type="evidence" value="ECO:0007669"/>
    <property type="project" value="TreeGrafter"/>
</dbReference>
<dbReference type="Proteomes" id="UP000479190">
    <property type="component" value="Unassembled WGS sequence"/>
</dbReference>
<evidence type="ECO:0000256" key="2">
    <source>
        <dbReference type="ARBA" id="ARBA00022516"/>
    </source>
</evidence>
<evidence type="ECO:0000256" key="7">
    <source>
        <dbReference type="ARBA" id="ARBA00023098"/>
    </source>
</evidence>
<feature type="transmembrane region" description="Helical" evidence="10">
    <location>
        <begin position="27"/>
        <end position="48"/>
    </location>
</feature>
<dbReference type="GO" id="GO:0034625">
    <property type="term" value="P:fatty acid elongation, monounsaturated fatty acid"/>
    <property type="evidence" value="ECO:0007669"/>
    <property type="project" value="TreeGrafter"/>
</dbReference>
<evidence type="ECO:0000256" key="10">
    <source>
        <dbReference type="RuleBase" id="RU361115"/>
    </source>
</evidence>
<dbReference type="GO" id="GO:0042761">
    <property type="term" value="P:very long-chain fatty acid biosynthetic process"/>
    <property type="evidence" value="ECO:0007669"/>
    <property type="project" value="TreeGrafter"/>
</dbReference>
<keyword evidence="12" id="KW-1185">Reference proteome</keyword>
<keyword evidence="9 10" id="KW-0275">Fatty acid biosynthesis</keyword>
<dbReference type="GO" id="GO:0005789">
    <property type="term" value="C:endoplasmic reticulum membrane"/>
    <property type="evidence" value="ECO:0007669"/>
    <property type="project" value="TreeGrafter"/>
</dbReference>
<dbReference type="PANTHER" id="PTHR11157:SF113">
    <property type="entry name" value="ELONGATION OF VERY LONG CHAIN FATTY ACIDS PROTEIN"/>
    <property type="match status" value="1"/>
</dbReference>
<organism evidence="11 12">
    <name type="scientific">Trichogramma brassicae</name>
    <dbReference type="NCBI Taxonomy" id="86971"/>
    <lineage>
        <taxon>Eukaryota</taxon>
        <taxon>Metazoa</taxon>
        <taxon>Ecdysozoa</taxon>
        <taxon>Arthropoda</taxon>
        <taxon>Hexapoda</taxon>
        <taxon>Insecta</taxon>
        <taxon>Pterygota</taxon>
        <taxon>Neoptera</taxon>
        <taxon>Endopterygota</taxon>
        <taxon>Hymenoptera</taxon>
        <taxon>Apocrita</taxon>
        <taxon>Proctotrupomorpha</taxon>
        <taxon>Chalcidoidea</taxon>
        <taxon>Trichogrammatidae</taxon>
        <taxon>Trichogramma</taxon>
    </lineage>
</organism>
<comment type="catalytic activity">
    <reaction evidence="10">
        <text>a very-long-chain acyl-CoA + malonyl-CoA + H(+) = a very-long-chain 3-oxoacyl-CoA + CO2 + CoA</text>
        <dbReference type="Rhea" id="RHEA:32727"/>
        <dbReference type="ChEBI" id="CHEBI:15378"/>
        <dbReference type="ChEBI" id="CHEBI:16526"/>
        <dbReference type="ChEBI" id="CHEBI:57287"/>
        <dbReference type="ChEBI" id="CHEBI:57384"/>
        <dbReference type="ChEBI" id="CHEBI:90725"/>
        <dbReference type="ChEBI" id="CHEBI:90736"/>
        <dbReference type="EC" id="2.3.1.199"/>
    </reaction>
</comment>
<comment type="similarity">
    <text evidence="10">Belongs to the ELO family.</text>
</comment>
<accession>A0A6H5HVR7</accession>
<protein>
    <recommendedName>
        <fullName evidence="10">Elongation of very long chain fatty acids protein</fullName>
        <ecNumber evidence="10">2.3.1.199</ecNumber>
    </recommendedName>
    <alternativeName>
        <fullName evidence="10">Very-long-chain 3-oxoacyl-CoA synthase</fullName>
    </alternativeName>
</protein>
<evidence type="ECO:0000313" key="11">
    <source>
        <dbReference type="EMBL" id="CAB0028597.1"/>
    </source>
</evidence>
<evidence type="ECO:0000256" key="5">
    <source>
        <dbReference type="ARBA" id="ARBA00022832"/>
    </source>
</evidence>
<feature type="transmembrane region" description="Helical" evidence="10">
    <location>
        <begin position="147"/>
        <end position="164"/>
    </location>
</feature>
<feature type="transmembrane region" description="Helical" evidence="10">
    <location>
        <begin position="115"/>
        <end position="135"/>
    </location>
</feature>
<keyword evidence="7 10" id="KW-0443">Lipid metabolism</keyword>
<keyword evidence="3 10" id="KW-0808">Transferase</keyword>
<evidence type="ECO:0000313" key="12">
    <source>
        <dbReference type="Proteomes" id="UP000479190"/>
    </source>
</evidence>
<keyword evidence="8 10" id="KW-0472">Membrane</keyword>
<sequence>MSIDASNFIFKMLQMKILFTNPRTNDMLLVGDPILVVGMLVLYAYIVLKWGPLYMETRKPYSLKGFIFYYNIFQIVSNAIIVYTLTTSGWTTEFGWGCEPVRYTRRPIDWRMVNIVHWTLMLKIIDLIETVVFVLRKKNNQISFLHVYHHISTVVVTYICTKYFPGGMLSMQMIVNGSVHMIMYTYYLLASLGPKMQPYINPIKPHITKIQIIQFLLLLTHQSQAFSSSCDIPKIAPTIIVGNLLLNLALFLNFYRQSYSAKKIE</sequence>
<feature type="transmembrane region" description="Helical" evidence="10">
    <location>
        <begin position="68"/>
        <end position="86"/>
    </location>
</feature>
<evidence type="ECO:0000256" key="1">
    <source>
        <dbReference type="ARBA" id="ARBA00004141"/>
    </source>
</evidence>
<dbReference type="PROSITE" id="PS01188">
    <property type="entry name" value="ELO"/>
    <property type="match status" value="1"/>
</dbReference>
<evidence type="ECO:0000256" key="9">
    <source>
        <dbReference type="ARBA" id="ARBA00023160"/>
    </source>
</evidence>
<dbReference type="Pfam" id="PF01151">
    <property type="entry name" value="ELO"/>
    <property type="match status" value="1"/>
</dbReference>